<feature type="region of interest" description="Disordered" evidence="4">
    <location>
        <begin position="776"/>
        <end position="814"/>
    </location>
</feature>
<dbReference type="Pfam" id="PF01753">
    <property type="entry name" value="zf-MYND"/>
    <property type="match status" value="1"/>
</dbReference>
<evidence type="ECO:0000313" key="6">
    <source>
        <dbReference type="EMBL" id="KAG2501699.1"/>
    </source>
</evidence>
<comment type="caution">
    <text evidence="6">The sequence shown here is derived from an EMBL/GenBank/DDBJ whole genome shotgun (WGS) entry which is preliminary data.</text>
</comment>
<evidence type="ECO:0000256" key="3">
    <source>
        <dbReference type="ARBA" id="ARBA00022833"/>
    </source>
</evidence>
<dbReference type="Proteomes" id="UP000612055">
    <property type="component" value="Unassembled WGS sequence"/>
</dbReference>
<gene>
    <name evidence="6" type="ORF">HYH03_000201</name>
</gene>
<keyword evidence="2" id="KW-0863">Zinc-finger</keyword>
<dbReference type="GO" id="GO:0008270">
    <property type="term" value="F:zinc ion binding"/>
    <property type="evidence" value="ECO:0007669"/>
    <property type="project" value="UniProtKB-KW"/>
</dbReference>
<dbReference type="SUPFAM" id="SSF144232">
    <property type="entry name" value="HIT/MYND zinc finger-like"/>
    <property type="match status" value="1"/>
</dbReference>
<evidence type="ECO:0000259" key="5">
    <source>
        <dbReference type="Pfam" id="PF01753"/>
    </source>
</evidence>
<dbReference type="AlphaFoldDB" id="A0A836C770"/>
<dbReference type="Gene3D" id="6.10.140.2220">
    <property type="match status" value="1"/>
</dbReference>
<dbReference type="InterPro" id="IPR002893">
    <property type="entry name" value="Znf_MYND"/>
</dbReference>
<feature type="region of interest" description="Disordered" evidence="4">
    <location>
        <begin position="417"/>
        <end position="442"/>
    </location>
</feature>
<evidence type="ECO:0000313" key="7">
    <source>
        <dbReference type="Proteomes" id="UP000612055"/>
    </source>
</evidence>
<feature type="compositionally biased region" description="Gly residues" evidence="4">
    <location>
        <begin position="978"/>
        <end position="991"/>
    </location>
</feature>
<protein>
    <recommendedName>
        <fullName evidence="5">MYND-type domain-containing protein</fullName>
    </recommendedName>
</protein>
<accession>A0A836C770</accession>
<feature type="domain" description="MYND-type" evidence="5">
    <location>
        <begin position="1104"/>
        <end position="1136"/>
    </location>
</feature>
<keyword evidence="1" id="KW-0479">Metal-binding</keyword>
<reference evidence="6" key="1">
    <citation type="journal article" date="2020" name="bioRxiv">
        <title>Comparative genomics of Chlamydomonas.</title>
        <authorList>
            <person name="Craig R.J."/>
            <person name="Hasan A.R."/>
            <person name="Ness R.W."/>
            <person name="Keightley P.D."/>
        </authorList>
    </citation>
    <scope>NUCLEOTIDE SEQUENCE</scope>
    <source>
        <strain evidence="6">CCAP 11/70</strain>
    </source>
</reference>
<evidence type="ECO:0000256" key="1">
    <source>
        <dbReference type="ARBA" id="ARBA00022723"/>
    </source>
</evidence>
<sequence>MATPADGVPARATQKALQALDWLWKRYRDGDDAPELGDELAAALVRFNETVGTLAVNDLGYEQYEVLSPHHDLHFNATSARGTSSLPQLAVDSGGGVCHRGAAGGGSARRRQRRGPGSPVTWVPVFSLCPRLLRPSPPSATSSFAHAAQAVLCRVGTSAAVSRVEAKQTRTTMNLPPPALCNPREWEAFSAACTSGPAPAPELLISAVRLEKQLRQPAVTAAVAAAVSTVSAAAGGGCPSPLALWRVLDRAARFTHNLLWGMWLDLTAPRLMSARQRVYESRGGGGAWPKPPPEVPQLLTLLETSGLLEGLAAAMLEAPAPSSQAAASEVTGLAIANMSHALLFLPFAVKQITEPADRNRRAPSPAGLQAVRLLLSPAVQRLQRCLLERYCLDAAARAAGAAATAAAAEAAAAAGAGGAGGSEAEEGSEAVRSGGIEGSADEGARGGIECGWAALDRCRLPQAELRGEIDLSEPLVWPQPEPHAGPTSGTTVHHPVLRTWEGMVAAADMAEYARVHHATDLMDDDRLAPLMHMAQTAEAALRLDAKGGVFGHGTPLAVLRRAEARGRVAAVLAEARWARTLEAVLRFSEGAQPVIRIGSGTRGAMVNTTGPGGERYVQYEMRSLEDVARLQAAWAQLGPGATPESVAALLGGGGGGGGRGGGGQESEAEGSLLLTLTVALALPPPAMALLPSPPPPAGASSPHAALHAAAPAAPSLELARDVSGLLASLAKVTRRVAATAMAEVAAGGGTRRATEQLGLLVQATAHLLGVHSLAGSAARGPGVADPPAEPDPETGTDAGGSSSPRPQALDAASPAAAEVRGAAALCLRGCVRAVTSVIQAAAARAAAASAAPASRRGSGSGARAGAAGAAQDMDARLYCTATAACAMLSSPLAGWGSVPQGLVPAAPERLIKAACEALPVLTSTPSGRGSTAGTTSLYLGAVLLRALLDLSAADALGAEVVAWLQPEDAAAGAQKPSGSGGGGGGGGGGGKVSSAGVQEAPMRAAAERVQAWGYGSLAVAFGGVGAALQAVLAESAGAHQSSTLWTITELASIAQQPPPPAWVSALVPPPEAREPGGGSLEWRLPKACCNPNCTILDGPREAELPLALCGGCRAVRYCLDKPCQKEAWKAGHKQVCAALAAERQARAAAPAGPQE</sequence>
<feature type="region of interest" description="Disordered" evidence="4">
    <location>
        <begin position="971"/>
        <end position="995"/>
    </location>
</feature>
<keyword evidence="3" id="KW-0862">Zinc</keyword>
<name>A0A836C770_9CHLO</name>
<organism evidence="6 7">
    <name type="scientific">Edaphochlamys debaryana</name>
    <dbReference type="NCBI Taxonomy" id="47281"/>
    <lineage>
        <taxon>Eukaryota</taxon>
        <taxon>Viridiplantae</taxon>
        <taxon>Chlorophyta</taxon>
        <taxon>core chlorophytes</taxon>
        <taxon>Chlorophyceae</taxon>
        <taxon>CS clade</taxon>
        <taxon>Chlamydomonadales</taxon>
        <taxon>Chlamydomonadales incertae sedis</taxon>
        <taxon>Edaphochlamys</taxon>
    </lineage>
</organism>
<dbReference type="EMBL" id="JAEHOE010000001">
    <property type="protein sequence ID" value="KAG2501699.1"/>
    <property type="molecule type" value="Genomic_DNA"/>
</dbReference>
<keyword evidence="7" id="KW-1185">Reference proteome</keyword>
<evidence type="ECO:0000256" key="2">
    <source>
        <dbReference type="ARBA" id="ARBA00022771"/>
    </source>
</evidence>
<evidence type="ECO:0000256" key="4">
    <source>
        <dbReference type="SAM" id="MobiDB-lite"/>
    </source>
</evidence>
<proteinExistence type="predicted"/>
<dbReference type="OrthoDB" id="548440at2759"/>